<organism evidence="2">
    <name type="scientific">Wolinella succinogenes (strain ATCC 29543 / DSM 1740 / CCUG 13145 / JCM 31913 / LMG 7466 / NCTC 11488 / FDC 602W)</name>
    <name type="common">Vibrio succinogenes</name>
    <dbReference type="NCBI Taxonomy" id="273121"/>
    <lineage>
        <taxon>Bacteria</taxon>
        <taxon>Pseudomonadati</taxon>
        <taxon>Campylobacterota</taxon>
        <taxon>Epsilonproteobacteria</taxon>
        <taxon>Campylobacterales</taxon>
        <taxon>Helicobacteraceae</taxon>
        <taxon>Wolinella</taxon>
    </lineage>
</organism>
<dbReference type="EMBL" id="BX571658">
    <property type="protein sequence ID" value="CAE09538.1"/>
    <property type="molecule type" value="Genomic_DNA"/>
</dbReference>
<evidence type="ECO:0000313" key="2">
    <source>
        <dbReference type="Proteomes" id="UP000000422"/>
    </source>
</evidence>
<dbReference type="HOGENOM" id="CLU_134271_0_0_7"/>
<dbReference type="RefSeq" id="WP_011138338.1">
    <property type="nucleotide sequence ID" value="NC_005090.1"/>
</dbReference>
<name>Q7MSJ2_WOLSU</name>
<dbReference type="KEGG" id="wsu:WS0392"/>
<dbReference type="SUPFAM" id="SSF160387">
    <property type="entry name" value="NosL/MerB-like"/>
    <property type="match status" value="1"/>
</dbReference>
<gene>
    <name evidence="1" type="ordered locus">WS0392</name>
</gene>
<evidence type="ECO:0000313" key="1">
    <source>
        <dbReference type="EMBL" id="CAE09538.1"/>
    </source>
</evidence>
<reference evidence="1 2" key="1">
    <citation type="journal article" date="2003" name="Proc. Natl. Acad. Sci. U.S.A.">
        <title>Complete genome sequence and analysis of Wolinella succinogenes.</title>
        <authorList>
            <person name="Baar C."/>
            <person name="Eppinger M."/>
            <person name="Raddatz G."/>
            <person name="Simon JM."/>
            <person name="Lanz C."/>
            <person name="Klimmek O."/>
            <person name="Nandakumar R."/>
            <person name="Gross R."/>
            <person name="Rosinus A."/>
            <person name="Keller H."/>
            <person name="Jagtap P."/>
            <person name="Linke B."/>
            <person name="Meyer F."/>
            <person name="Lederer H."/>
            <person name="Schuster S.C."/>
        </authorList>
    </citation>
    <scope>NUCLEOTIDE SEQUENCE [LARGE SCALE GENOMIC DNA]</scope>
    <source>
        <strain evidence="2">ATCC 29543 / DSM 1740 / CCUG 13145 / JCM 31913 / LMG 7466 / NCTC 11488 / FDC 602W</strain>
    </source>
</reference>
<accession>Q7MSJ2</accession>
<proteinExistence type="predicted"/>
<sequence length="169" mass="19686">MIRSILGGAILVMGVLGLFLLANPEEKSVWVVRGNMQKEPLEIVLERYFCSENRVPILELHNTAQAIKPNGETYFFADVGSLFLWLDRQKDKEEMTLWVYAQDTERYVPAQGAWYSRIDVTPMGYGFGAYEFHIYGLADYYYEEVQQLALRGETLWYPMVRQLLVENRL</sequence>
<dbReference type="Proteomes" id="UP000000422">
    <property type="component" value="Chromosome"/>
</dbReference>
<dbReference type="eggNOG" id="COG4314">
    <property type="taxonomic scope" value="Bacteria"/>
</dbReference>
<protein>
    <submittedName>
        <fullName evidence="1">Uncharacterized protein</fullName>
    </submittedName>
</protein>
<keyword evidence="2" id="KW-1185">Reference proteome</keyword>
<dbReference type="AlphaFoldDB" id="Q7MSJ2"/>
<dbReference type="STRING" id="273121.WS0392"/>